<feature type="compositionally biased region" description="Acidic residues" evidence="2">
    <location>
        <begin position="21"/>
        <end position="36"/>
    </location>
</feature>
<dbReference type="InterPro" id="IPR046865">
    <property type="entry name" value="FapA_b_solenoid"/>
</dbReference>
<dbReference type="AlphaFoldDB" id="G5IME1"/>
<gene>
    <name evidence="4" type="ORF">HMPREF9473_04669</name>
</gene>
<keyword evidence="1" id="KW-0175">Coiled coil</keyword>
<dbReference type="Proteomes" id="UP000005384">
    <property type="component" value="Unassembled WGS sequence"/>
</dbReference>
<dbReference type="PANTHER" id="PTHR38032">
    <property type="entry name" value="POLYMERASE-RELATED"/>
    <property type="match status" value="1"/>
</dbReference>
<dbReference type="PATRIC" id="fig|742737.3.peg.4657"/>
<dbReference type="Gene3D" id="2.160.20.70">
    <property type="match status" value="1"/>
</dbReference>
<dbReference type="OrthoDB" id="9816426at2"/>
<protein>
    <recommendedName>
        <fullName evidence="3">Flagellar Assembly Protein A N-terminal region domain-containing protein</fullName>
    </recommendedName>
</protein>
<feature type="compositionally biased region" description="Basic and acidic residues" evidence="2">
    <location>
        <begin position="37"/>
        <end position="47"/>
    </location>
</feature>
<keyword evidence="5" id="KW-1185">Reference proteome</keyword>
<dbReference type="Pfam" id="PF20250">
    <property type="entry name" value="FapA_N"/>
    <property type="match status" value="1"/>
</dbReference>
<dbReference type="GO" id="GO:0000902">
    <property type="term" value="P:cell morphogenesis"/>
    <property type="evidence" value="ECO:0007669"/>
    <property type="project" value="InterPro"/>
</dbReference>
<dbReference type="Pfam" id="PF03961">
    <property type="entry name" value="FapA"/>
    <property type="match status" value="1"/>
</dbReference>
<reference evidence="4 5" key="1">
    <citation type="submission" date="2011-08" db="EMBL/GenBank/DDBJ databases">
        <title>The Genome Sequence of Clostridium hathewayi WAL-18680.</title>
        <authorList>
            <consortium name="The Broad Institute Genome Sequencing Platform"/>
            <person name="Earl A."/>
            <person name="Ward D."/>
            <person name="Feldgarden M."/>
            <person name="Gevers D."/>
            <person name="Finegold S.M."/>
            <person name="Summanen P.H."/>
            <person name="Molitoris D.R."/>
            <person name="Song M."/>
            <person name="Daigneault M."/>
            <person name="Allen-Vercoe E."/>
            <person name="Young S.K."/>
            <person name="Zeng Q."/>
            <person name="Gargeya S."/>
            <person name="Fitzgerald M."/>
            <person name="Haas B."/>
            <person name="Abouelleil A."/>
            <person name="Alvarado L."/>
            <person name="Arachchi H.M."/>
            <person name="Berlin A."/>
            <person name="Brown A."/>
            <person name="Chapman S.B."/>
            <person name="Chen Z."/>
            <person name="Dunbar C."/>
            <person name="Freedman E."/>
            <person name="Gearin G."/>
            <person name="Gellesch M."/>
            <person name="Goldberg J."/>
            <person name="Griggs A."/>
            <person name="Gujja S."/>
            <person name="Heiman D."/>
            <person name="Howarth C."/>
            <person name="Larson L."/>
            <person name="Lui A."/>
            <person name="MacDonald P.J.P."/>
            <person name="Montmayeur A."/>
            <person name="Murphy C."/>
            <person name="Neiman D."/>
            <person name="Pearson M."/>
            <person name="Priest M."/>
            <person name="Roberts A."/>
            <person name="Saif S."/>
            <person name="Shea T."/>
            <person name="Shenoy N."/>
            <person name="Sisk P."/>
            <person name="Stolte C."/>
            <person name="Sykes S."/>
            <person name="Wortman J."/>
            <person name="Nusbaum C."/>
            <person name="Birren B."/>
        </authorList>
    </citation>
    <scope>NUCLEOTIDE SEQUENCE [LARGE SCALE GENOMIC DNA]</scope>
    <source>
        <strain evidence="4 5">WAL-18680</strain>
    </source>
</reference>
<evidence type="ECO:0000313" key="5">
    <source>
        <dbReference type="Proteomes" id="UP000005384"/>
    </source>
</evidence>
<dbReference type="HOGENOM" id="CLU_026157_2_0_9"/>
<dbReference type="RefSeq" id="WP_006782657.1">
    <property type="nucleotide sequence ID" value="NZ_CP040506.1"/>
</dbReference>
<dbReference type="EMBL" id="ADLN01000120">
    <property type="protein sequence ID" value="EHI57560.1"/>
    <property type="molecule type" value="Genomic_DNA"/>
</dbReference>
<dbReference type="InterPro" id="IPR005646">
    <property type="entry name" value="FapA"/>
</dbReference>
<dbReference type="InterPro" id="IPR016098">
    <property type="entry name" value="CAP/MinC_C"/>
</dbReference>
<feature type="domain" description="Flagellar Assembly Protein A N-terminal region" evidence="3">
    <location>
        <begin position="97"/>
        <end position="267"/>
    </location>
</feature>
<sequence length="548" mass="61211">MDDGGHIFKKVTRFFALPKEGEDEGEEVWTWPEEEDSFHKEEETDHRIQTVEDWNEKEERRRKEYFEELEGVKKPEESETPSEAPKAGEEEYRDGTVEIIIQDDGMAAVMMMTGPAGGGQDVTMEQVRDALKAKNVVFGIDEEKILAVLEEKMYLQEFLIAEGKQPVAGRDGQIKDYFPRKAELKYASKDNGDIDYKNLNLIHNVKAGQVVCDIVRPTLPQDGMDVCGRTVRGKAGTMPPIPQGKNVIFNEDNDKLITACEGNLTFRSGRFLVEKIFEVAGNVDNSVGNIEFTGSVVIRGDVYEGFEVTAKGDITVMGMVEGALLNATGSIILQKGMRGMKTGILEAGEDITAKFLENCKIYAKRDIRAEYIINSEVSCGHDLVLNGRRGAFIGGSCSVHNCMTVREVGAASNVTTTVTLGMTPQLTEEMKRSGEELEKLTKKLTEIQKDIAYLASKEKNGTITETQKVRLKELNLEKPVTSMKQKRLKEKTSELSKQVREVGNCRLSAGRVNPGTVLSIGDGKLYFAKREDNCYFYFRDGEIRKGMR</sequence>
<dbReference type="InterPro" id="IPR046866">
    <property type="entry name" value="FapA_N"/>
</dbReference>
<dbReference type="SUPFAM" id="SSF63848">
    <property type="entry name" value="Cell-division inhibitor MinC, C-terminal domain"/>
    <property type="match status" value="1"/>
</dbReference>
<feature type="region of interest" description="Disordered" evidence="2">
    <location>
        <begin position="66"/>
        <end position="91"/>
    </location>
</feature>
<evidence type="ECO:0000256" key="1">
    <source>
        <dbReference type="SAM" id="Coils"/>
    </source>
</evidence>
<evidence type="ECO:0000313" key="4">
    <source>
        <dbReference type="EMBL" id="EHI57560.1"/>
    </source>
</evidence>
<proteinExistence type="predicted"/>
<evidence type="ECO:0000256" key="2">
    <source>
        <dbReference type="SAM" id="MobiDB-lite"/>
    </source>
</evidence>
<comment type="caution">
    <text evidence="4">The sequence shown here is derived from an EMBL/GenBank/DDBJ whole genome shotgun (WGS) entry which is preliminary data.</text>
</comment>
<feature type="coiled-coil region" evidence="1">
    <location>
        <begin position="430"/>
        <end position="457"/>
    </location>
</feature>
<feature type="region of interest" description="Disordered" evidence="2">
    <location>
        <begin position="21"/>
        <end position="47"/>
    </location>
</feature>
<evidence type="ECO:0000259" key="3">
    <source>
        <dbReference type="Pfam" id="PF20250"/>
    </source>
</evidence>
<name>G5IME1_9FIRM</name>
<feature type="compositionally biased region" description="Basic and acidic residues" evidence="2">
    <location>
        <begin position="66"/>
        <end position="77"/>
    </location>
</feature>
<dbReference type="PANTHER" id="PTHR38032:SF1">
    <property type="entry name" value="RNA-BINDING PROTEIN KHPB N-TERMINAL DOMAIN-CONTAINING PROTEIN"/>
    <property type="match status" value="1"/>
</dbReference>
<organism evidence="4 5">
    <name type="scientific">Hungatella hathewayi WAL-18680</name>
    <dbReference type="NCBI Taxonomy" id="742737"/>
    <lineage>
        <taxon>Bacteria</taxon>
        <taxon>Bacillati</taxon>
        <taxon>Bacillota</taxon>
        <taxon>Clostridia</taxon>
        <taxon>Lachnospirales</taxon>
        <taxon>Lachnospiraceae</taxon>
        <taxon>Hungatella</taxon>
    </lineage>
</organism>
<accession>G5IME1</accession>
<dbReference type="InterPro" id="IPR036145">
    <property type="entry name" value="MinC_C_sf"/>
</dbReference>